<name>A0A9W8ZZM9_9AGAR</name>
<proteinExistence type="predicted"/>
<reference evidence="1" key="2">
    <citation type="journal article" date="2023" name="Proc. Natl. Acad. Sci. U.S.A.">
        <title>A global phylogenomic analysis of the shiitake genus Lentinula.</title>
        <authorList>
            <person name="Sierra-Patev S."/>
            <person name="Min B."/>
            <person name="Naranjo-Ortiz M."/>
            <person name="Looney B."/>
            <person name="Konkel Z."/>
            <person name="Slot J.C."/>
            <person name="Sakamoto Y."/>
            <person name="Steenwyk J.L."/>
            <person name="Rokas A."/>
            <person name="Carro J."/>
            <person name="Camarero S."/>
            <person name="Ferreira P."/>
            <person name="Molpeceres G."/>
            <person name="Ruiz-Duenas F.J."/>
            <person name="Serrano A."/>
            <person name="Henrissat B."/>
            <person name="Drula E."/>
            <person name="Hughes K.W."/>
            <person name="Mata J.L."/>
            <person name="Ishikawa N.K."/>
            <person name="Vargas-Isla R."/>
            <person name="Ushijima S."/>
            <person name="Smith C.A."/>
            <person name="Donoghue J."/>
            <person name="Ahrendt S."/>
            <person name="Andreopoulos W."/>
            <person name="He G."/>
            <person name="LaButti K."/>
            <person name="Lipzen A."/>
            <person name="Ng V."/>
            <person name="Riley R."/>
            <person name="Sandor L."/>
            <person name="Barry K."/>
            <person name="Martinez A.T."/>
            <person name="Xiao Y."/>
            <person name="Gibbons J.G."/>
            <person name="Terashima K."/>
            <person name="Grigoriev I.V."/>
            <person name="Hibbett D."/>
        </authorList>
    </citation>
    <scope>NUCLEOTIDE SEQUENCE</scope>
    <source>
        <strain evidence="1">Sp2 HRB7682 ss15</strain>
    </source>
</reference>
<evidence type="ECO:0008006" key="3">
    <source>
        <dbReference type="Google" id="ProtNLM"/>
    </source>
</evidence>
<dbReference type="Gene3D" id="3.80.10.10">
    <property type="entry name" value="Ribonuclease Inhibitor"/>
    <property type="match status" value="1"/>
</dbReference>
<evidence type="ECO:0000313" key="2">
    <source>
        <dbReference type="Proteomes" id="UP001150238"/>
    </source>
</evidence>
<sequence>MLDNFNARKDGLLCEAEKRESSSRPTKMQHLIEGSSQLTVLPPSPYPTLPIEILDSVLRCVQSRDDIRNVAISNKHLSAVAVRVLYHTIRLEKPMESVKCLRILSRNTRLALLVRSLDIHWPFISYPTRNMYTLAIRALCNTTLLNTLSIDGPNDFHPWDLSECSFQLKKFSASFPYDDSLIRFLEAQPSLLDLTLRGFNSDPAKFSLNLSTFNLNPNPTPFSLSPGALPRLSRLRAIHAGPDIIASILEGRPVTQVSMPLYADCVYRSLHVLNMSSEPIERLNIISFDPNAPVYLLDEIASRLPNLEALHIVILLAQCSEALLEALVPALKKFKALQYLTYMSATSSDDVSQDDEQKIAAMWHKSCPTLKTIILPMGKVWFIDNSKWMCLEES</sequence>
<evidence type="ECO:0000313" key="1">
    <source>
        <dbReference type="EMBL" id="KAJ4470329.1"/>
    </source>
</evidence>
<accession>A0A9W8ZZM9</accession>
<gene>
    <name evidence="1" type="ORF">C8J55DRAFT_436400</name>
</gene>
<dbReference type="EMBL" id="JANVFS010000032">
    <property type="protein sequence ID" value="KAJ4470329.1"/>
    <property type="molecule type" value="Genomic_DNA"/>
</dbReference>
<protein>
    <recommendedName>
        <fullName evidence="3">F-box domain-containing protein</fullName>
    </recommendedName>
</protein>
<dbReference type="SUPFAM" id="SSF52047">
    <property type="entry name" value="RNI-like"/>
    <property type="match status" value="1"/>
</dbReference>
<dbReference type="AlphaFoldDB" id="A0A9W8ZZM9"/>
<dbReference type="InterPro" id="IPR032675">
    <property type="entry name" value="LRR_dom_sf"/>
</dbReference>
<comment type="caution">
    <text evidence="1">The sequence shown here is derived from an EMBL/GenBank/DDBJ whole genome shotgun (WGS) entry which is preliminary data.</text>
</comment>
<organism evidence="1 2">
    <name type="scientific">Lentinula lateritia</name>
    <dbReference type="NCBI Taxonomy" id="40482"/>
    <lineage>
        <taxon>Eukaryota</taxon>
        <taxon>Fungi</taxon>
        <taxon>Dikarya</taxon>
        <taxon>Basidiomycota</taxon>
        <taxon>Agaricomycotina</taxon>
        <taxon>Agaricomycetes</taxon>
        <taxon>Agaricomycetidae</taxon>
        <taxon>Agaricales</taxon>
        <taxon>Marasmiineae</taxon>
        <taxon>Omphalotaceae</taxon>
        <taxon>Lentinula</taxon>
    </lineage>
</organism>
<dbReference type="Proteomes" id="UP001150238">
    <property type="component" value="Unassembled WGS sequence"/>
</dbReference>
<reference evidence="1" key="1">
    <citation type="submission" date="2022-08" db="EMBL/GenBank/DDBJ databases">
        <authorList>
            <consortium name="DOE Joint Genome Institute"/>
            <person name="Min B."/>
            <person name="Riley R."/>
            <person name="Sierra-Patev S."/>
            <person name="Naranjo-Ortiz M."/>
            <person name="Looney B."/>
            <person name="Konkel Z."/>
            <person name="Slot J.C."/>
            <person name="Sakamoto Y."/>
            <person name="Steenwyk J.L."/>
            <person name="Rokas A."/>
            <person name="Carro J."/>
            <person name="Camarero S."/>
            <person name="Ferreira P."/>
            <person name="Molpeceres G."/>
            <person name="Ruiz-Duenas F.J."/>
            <person name="Serrano A."/>
            <person name="Henrissat B."/>
            <person name="Drula E."/>
            <person name="Hughes K.W."/>
            <person name="Mata J.L."/>
            <person name="Ishikawa N.K."/>
            <person name="Vargas-Isla R."/>
            <person name="Ushijima S."/>
            <person name="Smith C.A."/>
            <person name="Ahrendt S."/>
            <person name="Andreopoulos W."/>
            <person name="He G."/>
            <person name="Labutti K."/>
            <person name="Lipzen A."/>
            <person name="Ng V."/>
            <person name="Sandor L."/>
            <person name="Barry K."/>
            <person name="Martinez A.T."/>
            <person name="Xiao Y."/>
            <person name="Gibbons J.G."/>
            <person name="Terashima K."/>
            <person name="Hibbett D.S."/>
            <person name="Grigoriev I.V."/>
        </authorList>
    </citation>
    <scope>NUCLEOTIDE SEQUENCE</scope>
    <source>
        <strain evidence="1">Sp2 HRB7682 ss15</strain>
    </source>
</reference>